<keyword evidence="1" id="KW-0472">Membrane</keyword>
<keyword evidence="1" id="KW-0812">Transmembrane</keyword>
<feature type="transmembrane region" description="Helical" evidence="1">
    <location>
        <begin position="7"/>
        <end position="26"/>
    </location>
</feature>
<evidence type="ECO:0000313" key="2">
    <source>
        <dbReference type="EMBL" id="GKV13293.1"/>
    </source>
</evidence>
<sequence>MTYKGDVYFVSVLVLVFRDYTCWYAISLIKSYPYLLTEFIS</sequence>
<evidence type="ECO:0000313" key="3">
    <source>
        <dbReference type="Proteomes" id="UP001054252"/>
    </source>
</evidence>
<comment type="caution">
    <text evidence="2">The sequence shown here is derived from an EMBL/GenBank/DDBJ whole genome shotgun (WGS) entry which is preliminary data.</text>
</comment>
<reference evidence="2 3" key="1">
    <citation type="journal article" date="2021" name="Commun. Biol.">
        <title>The genome of Shorea leprosula (Dipterocarpaceae) highlights the ecological relevance of drought in aseasonal tropical rainforests.</title>
        <authorList>
            <person name="Ng K.K.S."/>
            <person name="Kobayashi M.J."/>
            <person name="Fawcett J.A."/>
            <person name="Hatakeyama M."/>
            <person name="Paape T."/>
            <person name="Ng C.H."/>
            <person name="Ang C.C."/>
            <person name="Tnah L.H."/>
            <person name="Lee C.T."/>
            <person name="Nishiyama T."/>
            <person name="Sese J."/>
            <person name="O'Brien M.J."/>
            <person name="Copetti D."/>
            <person name="Mohd Noor M.I."/>
            <person name="Ong R.C."/>
            <person name="Putra M."/>
            <person name="Sireger I.Z."/>
            <person name="Indrioko S."/>
            <person name="Kosugi Y."/>
            <person name="Izuno A."/>
            <person name="Isagi Y."/>
            <person name="Lee S.L."/>
            <person name="Shimizu K.K."/>
        </authorList>
    </citation>
    <scope>NUCLEOTIDE SEQUENCE [LARGE SCALE GENOMIC DNA]</scope>
    <source>
        <strain evidence="2">214</strain>
    </source>
</reference>
<evidence type="ECO:0000256" key="1">
    <source>
        <dbReference type="SAM" id="Phobius"/>
    </source>
</evidence>
<keyword evidence="1" id="KW-1133">Transmembrane helix</keyword>
<gene>
    <name evidence="2" type="ORF">SLEP1_g24322</name>
</gene>
<dbReference type="AlphaFoldDB" id="A0AAV5JPM8"/>
<name>A0AAV5JPM8_9ROSI</name>
<dbReference type="EMBL" id="BPVZ01000038">
    <property type="protein sequence ID" value="GKV13293.1"/>
    <property type="molecule type" value="Genomic_DNA"/>
</dbReference>
<proteinExistence type="predicted"/>
<dbReference type="Proteomes" id="UP001054252">
    <property type="component" value="Unassembled WGS sequence"/>
</dbReference>
<keyword evidence="3" id="KW-1185">Reference proteome</keyword>
<accession>A0AAV5JPM8</accession>
<protein>
    <submittedName>
        <fullName evidence="2">Uncharacterized protein</fullName>
    </submittedName>
</protein>
<organism evidence="2 3">
    <name type="scientific">Rubroshorea leprosula</name>
    <dbReference type="NCBI Taxonomy" id="152421"/>
    <lineage>
        <taxon>Eukaryota</taxon>
        <taxon>Viridiplantae</taxon>
        <taxon>Streptophyta</taxon>
        <taxon>Embryophyta</taxon>
        <taxon>Tracheophyta</taxon>
        <taxon>Spermatophyta</taxon>
        <taxon>Magnoliopsida</taxon>
        <taxon>eudicotyledons</taxon>
        <taxon>Gunneridae</taxon>
        <taxon>Pentapetalae</taxon>
        <taxon>rosids</taxon>
        <taxon>malvids</taxon>
        <taxon>Malvales</taxon>
        <taxon>Dipterocarpaceae</taxon>
        <taxon>Rubroshorea</taxon>
    </lineage>
</organism>